<evidence type="ECO:0000313" key="5">
    <source>
        <dbReference type="EMBL" id="MBD8041514.1"/>
    </source>
</evidence>
<dbReference type="Gene3D" id="3.40.630.10">
    <property type="entry name" value="Zn peptidases"/>
    <property type="match status" value="1"/>
</dbReference>
<evidence type="ECO:0000256" key="2">
    <source>
        <dbReference type="ARBA" id="ARBA00023315"/>
    </source>
</evidence>
<evidence type="ECO:0000256" key="1">
    <source>
        <dbReference type="ARBA" id="ARBA00022679"/>
    </source>
</evidence>
<dbReference type="PANTHER" id="PTHR12283">
    <property type="entry name" value="GLUTAMINYL-PEPTIDE CYCLOTRANSFERASE"/>
    <property type="match status" value="1"/>
</dbReference>
<keyword evidence="3" id="KW-0732">Signal</keyword>
<evidence type="ECO:0000256" key="3">
    <source>
        <dbReference type="SAM" id="SignalP"/>
    </source>
</evidence>
<reference evidence="5 6" key="1">
    <citation type="submission" date="2020-08" db="EMBL/GenBank/DDBJ databases">
        <title>A Genomic Blueprint of the Chicken Gut Microbiome.</title>
        <authorList>
            <person name="Gilroy R."/>
            <person name="Ravi A."/>
            <person name="Getino M."/>
            <person name="Pursley I."/>
            <person name="Horton D.L."/>
            <person name="Alikhan N.-F."/>
            <person name="Baker D."/>
            <person name="Gharbi K."/>
            <person name="Hall N."/>
            <person name="Watson M."/>
            <person name="Adriaenssens E.M."/>
            <person name="Foster-Nyarko E."/>
            <person name="Jarju S."/>
            <person name="Secka A."/>
            <person name="Antonio M."/>
            <person name="Oren A."/>
            <person name="Chaudhuri R."/>
            <person name="La Ragione R.M."/>
            <person name="Hildebrand F."/>
            <person name="Pallen M.J."/>
        </authorList>
    </citation>
    <scope>NUCLEOTIDE SEQUENCE [LARGE SCALE GENOMIC DNA]</scope>
    <source>
        <strain evidence="5 6">Sa1CVN1</strain>
    </source>
</reference>
<gene>
    <name evidence="5" type="ORF">H9625_13900</name>
</gene>
<protein>
    <submittedName>
        <fullName evidence="5">M28 family peptidase</fullName>
    </submittedName>
</protein>
<evidence type="ECO:0000259" key="4">
    <source>
        <dbReference type="Pfam" id="PF04389"/>
    </source>
</evidence>
<dbReference type="Pfam" id="PF04389">
    <property type="entry name" value="Peptidase_M28"/>
    <property type="match status" value="1"/>
</dbReference>
<dbReference type="EMBL" id="JACSPP010000054">
    <property type="protein sequence ID" value="MBD8041514.1"/>
    <property type="molecule type" value="Genomic_DNA"/>
</dbReference>
<sequence length="336" mass="37811">MHIMKPNIFLCGFFLLLSVCLAACGSSKNKNTSEKETNQENNVQVPEFNADSAYLYIQKQVAFGPRVPNTEAHRKCGGYLSQQLRDFGATVYNQFGDVISYDGKVLKMHNVIGSYNLDTKKRVLLCAHWDSRPYADAGQEAHYHTPIDGANDGASGVGVLLEIARHLQQQAPAIGIDIVFFDAEDYGIPEFYEGDYKQDTWCLGSQYWGRVPHVPDYKARFGILLDMVGGKGATFYYEQYSSQTANSPMKKIWDTAHRLGHKQFFIKENGGNVTDDHIYVNRLRQIPCVDIIGYDPHSETGFHPTWHTVADNMDCIDKATLQAVGETVMNVIYNEK</sequence>
<evidence type="ECO:0000313" key="6">
    <source>
        <dbReference type="Proteomes" id="UP000620874"/>
    </source>
</evidence>
<feature type="domain" description="Peptidase M28" evidence="4">
    <location>
        <begin position="110"/>
        <end position="331"/>
    </location>
</feature>
<organism evidence="5 6">
    <name type="scientific">Phocaeicola intestinalis</name>
    <dbReference type="NCBI Taxonomy" id="2762212"/>
    <lineage>
        <taxon>Bacteria</taxon>
        <taxon>Pseudomonadati</taxon>
        <taxon>Bacteroidota</taxon>
        <taxon>Bacteroidia</taxon>
        <taxon>Bacteroidales</taxon>
        <taxon>Bacteroidaceae</taxon>
        <taxon>Phocaeicola</taxon>
    </lineage>
</organism>
<dbReference type="InterPro" id="IPR007484">
    <property type="entry name" value="Peptidase_M28"/>
</dbReference>
<keyword evidence="2" id="KW-0012">Acyltransferase</keyword>
<feature type="signal peptide" evidence="3">
    <location>
        <begin position="1"/>
        <end position="22"/>
    </location>
</feature>
<accession>A0ABR8YBX0</accession>
<feature type="chain" id="PRO_5045636449" evidence="3">
    <location>
        <begin position="23"/>
        <end position="336"/>
    </location>
</feature>
<name>A0ABR8YBX0_9BACT</name>
<keyword evidence="1" id="KW-0808">Transferase</keyword>
<dbReference type="CDD" id="cd08656">
    <property type="entry name" value="M28_like"/>
    <property type="match status" value="1"/>
</dbReference>
<dbReference type="SUPFAM" id="SSF53187">
    <property type="entry name" value="Zn-dependent exopeptidases"/>
    <property type="match status" value="1"/>
</dbReference>
<proteinExistence type="predicted"/>
<keyword evidence="6" id="KW-1185">Reference proteome</keyword>
<dbReference type="PANTHER" id="PTHR12283:SF6">
    <property type="entry name" value="GLUTAMINYL-PEPTIDE CYCLOTRANSFERASE-RELATED"/>
    <property type="match status" value="1"/>
</dbReference>
<dbReference type="Proteomes" id="UP000620874">
    <property type="component" value="Unassembled WGS sequence"/>
</dbReference>
<comment type="caution">
    <text evidence="5">The sequence shown here is derived from an EMBL/GenBank/DDBJ whole genome shotgun (WGS) entry which is preliminary data.</text>
</comment>
<dbReference type="InterPro" id="IPR040234">
    <property type="entry name" value="QC/QCL"/>
</dbReference>